<dbReference type="Proteomes" id="UP000692954">
    <property type="component" value="Unassembled WGS sequence"/>
</dbReference>
<dbReference type="InterPro" id="IPR027968">
    <property type="entry name" value="JHY"/>
</dbReference>
<name>A0A8S1N3J0_9CILI</name>
<proteinExistence type="predicted"/>
<dbReference type="Pfam" id="PF15261">
    <property type="entry name" value="JHY"/>
    <property type="match status" value="1"/>
</dbReference>
<dbReference type="OrthoDB" id="292256at2759"/>
<gene>
    <name evidence="1" type="ORF">PSON_ATCC_30995.1.T0490012</name>
</gene>
<protein>
    <submittedName>
        <fullName evidence="1">Uncharacterized protein</fullName>
    </submittedName>
</protein>
<evidence type="ECO:0000313" key="1">
    <source>
        <dbReference type="EMBL" id="CAD8085779.1"/>
    </source>
</evidence>
<evidence type="ECO:0000313" key="2">
    <source>
        <dbReference type="Proteomes" id="UP000692954"/>
    </source>
</evidence>
<organism evidence="1 2">
    <name type="scientific">Paramecium sonneborni</name>
    <dbReference type="NCBI Taxonomy" id="65129"/>
    <lineage>
        <taxon>Eukaryota</taxon>
        <taxon>Sar</taxon>
        <taxon>Alveolata</taxon>
        <taxon>Ciliophora</taxon>
        <taxon>Intramacronucleata</taxon>
        <taxon>Oligohymenophorea</taxon>
        <taxon>Peniculida</taxon>
        <taxon>Parameciidae</taxon>
        <taxon>Paramecium</taxon>
    </lineage>
</organism>
<accession>A0A8S1N3J0</accession>
<comment type="caution">
    <text evidence="1">The sequence shown here is derived from an EMBL/GenBank/DDBJ whole genome shotgun (WGS) entry which is preliminary data.</text>
</comment>
<reference evidence="1" key="1">
    <citation type="submission" date="2021-01" db="EMBL/GenBank/DDBJ databases">
        <authorList>
            <consortium name="Genoscope - CEA"/>
            <person name="William W."/>
        </authorList>
    </citation>
    <scope>NUCLEOTIDE SEQUENCE</scope>
</reference>
<sequence length="200" mass="24132">MNTNQNEILFRLSEEQKKKLHELHLIQQRELNEMIRRHQQEQLQIFEQLKEQQETQQNQTKNLFSQEIKQSNLKYKPYTLSQYKLLKLQPILKNIGQGLGPTLSLEKWEESKDKMDRMFEFAEHVKLEHRQFKRKIPKSQPKQITARQRGLEFAKSVLKPILVLNESQKVDKLTNSSKNNELLEYELRNKILRQQIEKIK</sequence>
<dbReference type="AlphaFoldDB" id="A0A8S1N3J0"/>
<keyword evidence="2" id="KW-1185">Reference proteome</keyword>
<dbReference type="EMBL" id="CAJJDN010000049">
    <property type="protein sequence ID" value="CAD8085779.1"/>
    <property type="molecule type" value="Genomic_DNA"/>
</dbReference>